<feature type="compositionally biased region" description="Polar residues" evidence="3">
    <location>
        <begin position="117"/>
        <end position="130"/>
    </location>
</feature>
<evidence type="ECO:0000259" key="4">
    <source>
        <dbReference type="PROSITE" id="PS50053"/>
    </source>
</evidence>
<sequence>MDSDSDYEVEFLTNALQQTQGHVRQEFHGQGGSPRSENDSAEEEGDHHTSPPAKRVKVCRPHPGILPPDEEIPSTRVASSSSYSNSSSDSEVTPPPTPENPVQTPILHSQLDHGHVTRSQARSELSQPNSRGRGRVRGGLRSRRTDMALSRLRLERMERLNRHRDLEVDEKTDREETEDGDADGQMVCQGSQSFEMKVRWRHAIIRDMVDRNDTFADILERLALKIDIPVRGLQLRLDPDILKPSETIASRHVGVASILSLEVAPSMLKDSFDDFNNQDLIELKCQASDRRSTVMIKLGPQDPMSRLMEKYSELKKCPLNTFRFTLDGQDLNDDDTPLSLDLEGGECIDVIPV</sequence>
<evidence type="ECO:0000256" key="1">
    <source>
        <dbReference type="ARBA" id="ARBA00004123"/>
    </source>
</evidence>
<comment type="caution">
    <text evidence="5">The sequence shown here is derived from an EMBL/GenBank/DDBJ whole genome shotgun (WGS) entry which is preliminary data.</text>
</comment>
<comment type="subcellular location">
    <subcellularLocation>
        <location evidence="1">Nucleus</location>
    </subcellularLocation>
</comment>
<dbReference type="InterPro" id="IPR022617">
    <property type="entry name" value="Rad60/SUMO-like_dom"/>
</dbReference>
<dbReference type="InterPro" id="IPR029071">
    <property type="entry name" value="Ubiquitin-like_domsf"/>
</dbReference>
<dbReference type="GO" id="GO:0005634">
    <property type="term" value="C:nucleus"/>
    <property type="evidence" value="ECO:0007669"/>
    <property type="project" value="UniProtKB-SubCell"/>
</dbReference>
<dbReference type="GO" id="GO:0045944">
    <property type="term" value="P:positive regulation of transcription by RNA polymerase II"/>
    <property type="evidence" value="ECO:0007669"/>
    <property type="project" value="TreeGrafter"/>
</dbReference>
<keyword evidence="2" id="KW-0539">Nucleus</keyword>
<dbReference type="InterPro" id="IPR000626">
    <property type="entry name" value="Ubiquitin-like_dom"/>
</dbReference>
<dbReference type="OrthoDB" id="442921at2759"/>
<gene>
    <name evidence="5" type="ORF">TCAL_10666</name>
</gene>
<feature type="region of interest" description="Disordered" evidence="3">
    <location>
        <begin position="165"/>
        <end position="186"/>
    </location>
</feature>
<feature type="compositionally biased region" description="Basic residues" evidence="3">
    <location>
        <begin position="132"/>
        <end position="142"/>
    </location>
</feature>
<evidence type="ECO:0000256" key="3">
    <source>
        <dbReference type="SAM" id="MobiDB-lite"/>
    </source>
</evidence>
<feature type="domain" description="Ubiquitin-like" evidence="4">
    <location>
        <begin position="281"/>
        <end position="351"/>
    </location>
</feature>
<dbReference type="Gene3D" id="3.10.20.90">
    <property type="entry name" value="Phosphatidylinositol 3-kinase Catalytic Subunit, Chain A, domain 1"/>
    <property type="match status" value="2"/>
</dbReference>
<name>A0A553NYK8_TIGCA</name>
<feature type="compositionally biased region" description="Low complexity" evidence="3">
    <location>
        <begin position="79"/>
        <end position="92"/>
    </location>
</feature>
<dbReference type="CDD" id="cd01763">
    <property type="entry name" value="Ubl_SUMO_like"/>
    <property type="match status" value="1"/>
</dbReference>
<evidence type="ECO:0000313" key="6">
    <source>
        <dbReference type="Proteomes" id="UP000318571"/>
    </source>
</evidence>
<evidence type="ECO:0000256" key="2">
    <source>
        <dbReference type="ARBA" id="ARBA00023242"/>
    </source>
</evidence>
<organism evidence="5 6">
    <name type="scientific">Tigriopus californicus</name>
    <name type="common">Marine copepod</name>
    <dbReference type="NCBI Taxonomy" id="6832"/>
    <lineage>
        <taxon>Eukaryota</taxon>
        <taxon>Metazoa</taxon>
        <taxon>Ecdysozoa</taxon>
        <taxon>Arthropoda</taxon>
        <taxon>Crustacea</taxon>
        <taxon>Multicrustacea</taxon>
        <taxon>Hexanauplia</taxon>
        <taxon>Copepoda</taxon>
        <taxon>Harpacticoida</taxon>
        <taxon>Harpacticidae</taxon>
        <taxon>Tigriopus</taxon>
    </lineage>
</organism>
<dbReference type="AlphaFoldDB" id="A0A553NYK8"/>
<accession>A0A553NYK8</accession>
<dbReference type="InterPro" id="IPR052324">
    <property type="entry name" value="NFATC2-Int_DNA_Repair"/>
</dbReference>
<dbReference type="PANTHER" id="PTHR47187:SF1">
    <property type="entry name" value="NFATC2-INTERACTING PROTEIN"/>
    <property type="match status" value="1"/>
</dbReference>
<dbReference type="SUPFAM" id="SSF54236">
    <property type="entry name" value="Ubiquitin-like"/>
    <property type="match status" value="1"/>
</dbReference>
<keyword evidence="6" id="KW-1185">Reference proteome</keyword>
<dbReference type="EMBL" id="VCGU01000009">
    <property type="protein sequence ID" value="TRY70523.1"/>
    <property type="molecule type" value="Genomic_DNA"/>
</dbReference>
<dbReference type="STRING" id="6832.A0A553NYK8"/>
<protein>
    <recommendedName>
        <fullName evidence="4">Ubiquitin-like domain-containing protein</fullName>
    </recommendedName>
</protein>
<dbReference type="Proteomes" id="UP000318571">
    <property type="component" value="Chromosome 9"/>
</dbReference>
<dbReference type="PROSITE" id="PS50053">
    <property type="entry name" value="UBIQUITIN_2"/>
    <property type="match status" value="1"/>
</dbReference>
<dbReference type="PANTHER" id="PTHR47187">
    <property type="entry name" value="NFATC2-INTERACTING PROTEIN"/>
    <property type="match status" value="1"/>
</dbReference>
<dbReference type="Pfam" id="PF11976">
    <property type="entry name" value="Rad60-SLD"/>
    <property type="match status" value="1"/>
</dbReference>
<dbReference type="SMART" id="SM00213">
    <property type="entry name" value="UBQ"/>
    <property type="match status" value="2"/>
</dbReference>
<proteinExistence type="predicted"/>
<reference evidence="5 6" key="1">
    <citation type="journal article" date="2018" name="Nat. Ecol. Evol.">
        <title>Genomic signatures of mitonuclear coevolution across populations of Tigriopus californicus.</title>
        <authorList>
            <person name="Barreto F.S."/>
            <person name="Watson E.T."/>
            <person name="Lima T.G."/>
            <person name="Willett C.S."/>
            <person name="Edmands S."/>
            <person name="Li W."/>
            <person name="Burton R.S."/>
        </authorList>
    </citation>
    <scope>NUCLEOTIDE SEQUENCE [LARGE SCALE GENOMIC DNA]</scope>
    <source>
        <strain evidence="5 6">San Diego</strain>
    </source>
</reference>
<evidence type="ECO:0000313" key="5">
    <source>
        <dbReference type="EMBL" id="TRY70523.1"/>
    </source>
</evidence>
<feature type="compositionally biased region" description="Basic and acidic residues" evidence="3">
    <location>
        <begin position="165"/>
        <end position="174"/>
    </location>
</feature>
<feature type="region of interest" description="Disordered" evidence="3">
    <location>
        <begin position="14"/>
        <end position="148"/>
    </location>
</feature>